<dbReference type="InterPro" id="IPR013766">
    <property type="entry name" value="Thioredoxin_domain"/>
</dbReference>
<proteinExistence type="predicted"/>
<accession>A0A4Y3PLD7</accession>
<dbReference type="Pfam" id="PF00085">
    <property type="entry name" value="Thioredoxin"/>
    <property type="match status" value="1"/>
</dbReference>
<feature type="domain" description="Thioredoxin" evidence="1">
    <location>
        <begin position="1"/>
        <end position="121"/>
    </location>
</feature>
<dbReference type="SUPFAM" id="SSF52833">
    <property type="entry name" value="Thioredoxin-like"/>
    <property type="match status" value="1"/>
</dbReference>
<dbReference type="InterPro" id="IPR036249">
    <property type="entry name" value="Thioredoxin-like_sf"/>
</dbReference>
<evidence type="ECO:0000313" key="3">
    <source>
        <dbReference type="Proteomes" id="UP000316882"/>
    </source>
</evidence>
<keyword evidence="3" id="KW-1185">Reference proteome</keyword>
<comment type="caution">
    <text evidence="2">The sequence shown here is derived from an EMBL/GenBank/DDBJ whole genome shotgun (WGS) entry which is preliminary data.</text>
</comment>
<dbReference type="EMBL" id="BJMH01000003">
    <property type="protein sequence ID" value="GEB31251.1"/>
    <property type="molecule type" value="Genomic_DNA"/>
</dbReference>
<dbReference type="RefSeq" id="WP_122962551.1">
    <property type="nucleotide sequence ID" value="NZ_BJMH01000003.1"/>
</dbReference>
<evidence type="ECO:0000259" key="1">
    <source>
        <dbReference type="PROSITE" id="PS51352"/>
    </source>
</evidence>
<organism evidence="2 3">
    <name type="scientific">Brevibacillus parabrevis</name>
    <dbReference type="NCBI Taxonomy" id="54914"/>
    <lineage>
        <taxon>Bacteria</taxon>
        <taxon>Bacillati</taxon>
        <taxon>Bacillota</taxon>
        <taxon>Bacilli</taxon>
        <taxon>Bacillales</taxon>
        <taxon>Paenibacillaceae</taxon>
        <taxon>Brevibacillus</taxon>
    </lineage>
</organism>
<gene>
    <name evidence="2" type="ORF">BPA01_08310</name>
</gene>
<dbReference type="Gene3D" id="3.40.30.10">
    <property type="entry name" value="Glutaredoxin"/>
    <property type="match status" value="1"/>
</dbReference>
<dbReference type="CDD" id="cd02947">
    <property type="entry name" value="TRX_family"/>
    <property type="match status" value="1"/>
</dbReference>
<dbReference type="AlphaFoldDB" id="A0A4Y3PLD7"/>
<dbReference type="PROSITE" id="PS51352">
    <property type="entry name" value="THIOREDOXIN_2"/>
    <property type="match status" value="1"/>
</dbReference>
<reference evidence="2 3" key="1">
    <citation type="submission" date="2019-06" db="EMBL/GenBank/DDBJ databases">
        <title>Whole genome shotgun sequence of Brevibacillus parabrevis NBRC 12334.</title>
        <authorList>
            <person name="Hosoyama A."/>
            <person name="Uohara A."/>
            <person name="Ohji S."/>
            <person name="Ichikawa N."/>
        </authorList>
    </citation>
    <scope>NUCLEOTIDE SEQUENCE [LARGE SCALE GENOMIC DNA]</scope>
    <source>
        <strain evidence="2 3">NBRC 12334</strain>
    </source>
</reference>
<sequence>MKRVRHGWWWSVLGSVILLGALILWSGGLGTKEAKIVYVFSNSCGYCTTFTPTFEKVAKDYPQEWVARLDIQRDRELDEAMRLGAQATPTVFIVDGERVIDKLEGDVPEALLRSFLQRHLERDLSING</sequence>
<protein>
    <recommendedName>
        <fullName evidence="1">Thioredoxin domain-containing protein</fullName>
    </recommendedName>
</protein>
<dbReference type="Proteomes" id="UP000316882">
    <property type="component" value="Unassembled WGS sequence"/>
</dbReference>
<dbReference type="STRING" id="54914.AV540_14940"/>
<name>A0A4Y3PLD7_BREPA</name>
<evidence type="ECO:0000313" key="2">
    <source>
        <dbReference type="EMBL" id="GEB31251.1"/>
    </source>
</evidence>